<keyword evidence="1" id="KW-0812">Transmembrane</keyword>
<reference evidence="2" key="1">
    <citation type="journal article" date="2020" name="BMC Genomics">
        <title>Correction to: Identification and distribution of gene clusters required for synthesis of sphingolipid metabolism inhibitors in diverse species of the filamentous fungus Fusarium.</title>
        <authorList>
            <person name="Kim H.S."/>
            <person name="Lohmar J.M."/>
            <person name="Busman M."/>
            <person name="Brown D.W."/>
            <person name="Naumann T.A."/>
            <person name="Divon H.H."/>
            <person name="Lysoe E."/>
            <person name="Uhlig S."/>
            <person name="Proctor R.H."/>
        </authorList>
    </citation>
    <scope>NUCLEOTIDE SEQUENCE</scope>
    <source>
        <strain evidence="2">NRRL 22465</strain>
    </source>
</reference>
<protein>
    <submittedName>
        <fullName evidence="2">Uncharacterized protein</fullName>
    </submittedName>
</protein>
<sequence length="126" mass="14164">MQINTRKPQKKILDLSRSTTSLNRYTDSLNTMDYQNLRISVQAVLQTNNTTSGAKEAYGESDAYADGLIIGSMLGFVASGLWTILRHRRAIIKALERMELFESTGIRGREDDLELGKMQEKEGIHA</sequence>
<evidence type="ECO:0000313" key="3">
    <source>
        <dbReference type="Proteomes" id="UP000635477"/>
    </source>
</evidence>
<keyword evidence="1" id="KW-0472">Membrane</keyword>
<evidence type="ECO:0000313" key="2">
    <source>
        <dbReference type="EMBL" id="KAF4975926.1"/>
    </source>
</evidence>
<dbReference type="EMBL" id="JABEYC010000588">
    <property type="protein sequence ID" value="KAF4975926.1"/>
    <property type="molecule type" value="Genomic_DNA"/>
</dbReference>
<comment type="caution">
    <text evidence="2">The sequence shown here is derived from an EMBL/GenBank/DDBJ whole genome shotgun (WGS) entry which is preliminary data.</text>
</comment>
<name>A0A8H4UGP5_9HYPO</name>
<keyword evidence="3" id="KW-1185">Reference proteome</keyword>
<dbReference type="AlphaFoldDB" id="A0A8H4UGP5"/>
<feature type="transmembrane region" description="Helical" evidence="1">
    <location>
        <begin position="63"/>
        <end position="85"/>
    </location>
</feature>
<dbReference type="Proteomes" id="UP000635477">
    <property type="component" value="Unassembled WGS sequence"/>
</dbReference>
<evidence type="ECO:0000256" key="1">
    <source>
        <dbReference type="SAM" id="Phobius"/>
    </source>
</evidence>
<gene>
    <name evidence="2" type="ORF">FZEAL_7343</name>
</gene>
<accession>A0A8H4UGP5</accession>
<organism evidence="2 3">
    <name type="scientific">Fusarium zealandicum</name>
    <dbReference type="NCBI Taxonomy" id="1053134"/>
    <lineage>
        <taxon>Eukaryota</taxon>
        <taxon>Fungi</taxon>
        <taxon>Dikarya</taxon>
        <taxon>Ascomycota</taxon>
        <taxon>Pezizomycotina</taxon>
        <taxon>Sordariomycetes</taxon>
        <taxon>Hypocreomycetidae</taxon>
        <taxon>Hypocreales</taxon>
        <taxon>Nectriaceae</taxon>
        <taxon>Fusarium</taxon>
        <taxon>Fusarium staphyleae species complex</taxon>
    </lineage>
</organism>
<keyword evidence="1" id="KW-1133">Transmembrane helix</keyword>
<proteinExistence type="predicted"/>
<reference evidence="2" key="2">
    <citation type="submission" date="2020-05" db="EMBL/GenBank/DDBJ databases">
        <authorList>
            <person name="Kim H.-S."/>
            <person name="Proctor R.H."/>
            <person name="Brown D.W."/>
        </authorList>
    </citation>
    <scope>NUCLEOTIDE SEQUENCE</scope>
    <source>
        <strain evidence="2">NRRL 22465</strain>
    </source>
</reference>